<accession>A0A3N4I2K6</accession>
<gene>
    <name evidence="2" type="ORF">BJ508DRAFT_362703</name>
</gene>
<evidence type="ECO:0000313" key="3">
    <source>
        <dbReference type="Proteomes" id="UP000275078"/>
    </source>
</evidence>
<sequence length="134" mass="14906">MLHQLGLSVATLFTASSPTRLSEITRDRPDTSPTSSLPKFHTTSRPETKDPLAKHYRIHPGGATLTIPQPSFWGQLEFESCLMRYAGAYGSNISGQEGRLDTERLVELALDIATSDFRDLRVLMPFAKARRKSS</sequence>
<reference evidence="2 3" key="1">
    <citation type="journal article" date="2018" name="Nat. Ecol. Evol.">
        <title>Pezizomycetes genomes reveal the molecular basis of ectomycorrhizal truffle lifestyle.</title>
        <authorList>
            <person name="Murat C."/>
            <person name="Payen T."/>
            <person name="Noel B."/>
            <person name="Kuo A."/>
            <person name="Morin E."/>
            <person name="Chen J."/>
            <person name="Kohler A."/>
            <person name="Krizsan K."/>
            <person name="Balestrini R."/>
            <person name="Da Silva C."/>
            <person name="Montanini B."/>
            <person name="Hainaut M."/>
            <person name="Levati E."/>
            <person name="Barry K.W."/>
            <person name="Belfiori B."/>
            <person name="Cichocki N."/>
            <person name="Clum A."/>
            <person name="Dockter R.B."/>
            <person name="Fauchery L."/>
            <person name="Guy J."/>
            <person name="Iotti M."/>
            <person name="Le Tacon F."/>
            <person name="Lindquist E.A."/>
            <person name="Lipzen A."/>
            <person name="Malagnac F."/>
            <person name="Mello A."/>
            <person name="Molinier V."/>
            <person name="Miyauchi S."/>
            <person name="Poulain J."/>
            <person name="Riccioni C."/>
            <person name="Rubini A."/>
            <person name="Sitrit Y."/>
            <person name="Splivallo R."/>
            <person name="Traeger S."/>
            <person name="Wang M."/>
            <person name="Zifcakova L."/>
            <person name="Wipf D."/>
            <person name="Zambonelli A."/>
            <person name="Paolocci F."/>
            <person name="Nowrousian M."/>
            <person name="Ottonello S."/>
            <person name="Baldrian P."/>
            <person name="Spatafora J.W."/>
            <person name="Henrissat B."/>
            <person name="Nagy L.G."/>
            <person name="Aury J.M."/>
            <person name="Wincker P."/>
            <person name="Grigoriev I.V."/>
            <person name="Bonfante P."/>
            <person name="Martin F.M."/>
        </authorList>
    </citation>
    <scope>NUCLEOTIDE SEQUENCE [LARGE SCALE GENOMIC DNA]</scope>
    <source>
        <strain evidence="2 3">RN42</strain>
    </source>
</reference>
<proteinExistence type="predicted"/>
<name>A0A3N4I2K6_ASCIM</name>
<evidence type="ECO:0000313" key="2">
    <source>
        <dbReference type="EMBL" id="RPA80229.1"/>
    </source>
</evidence>
<organism evidence="2 3">
    <name type="scientific">Ascobolus immersus RN42</name>
    <dbReference type="NCBI Taxonomy" id="1160509"/>
    <lineage>
        <taxon>Eukaryota</taxon>
        <taxon>Fungi</taxon>
        <taxon>Dikarya</taxon>
        <taxon>Ascomycota</taxon>
        <taxon>Pezizomycotina</taxon>
        <taxon>Pezizomycetes</taxon>
        <taxon>Pezizales</taxon>
        <taxon>Ascobolaceae</taxon>
        <taxon>Ascobolus</taxon>
    </lineage>
</organism>
<dbReference type="Proteomes" id="UP000275078">
    <property type="component" value="Unassembled WGS sequence"/>
</dbReference>
<feature type="compositionally biased region" description="Polar residues" evidence="1">
    <location>
        <begin position="31"/>
        <end position="43"/>
    </location>
</feature>
<keyword evidence="3" id="KW-1185">Reference proteome</keyword>
<dbReference type="AlphaFoldDB" id="A0A3N4I2K6"/>
<feature type="region of interest" description="Disordered" evidence="1">
    <location>
        <begin position="20"/>
        <end position="50"/>
    </location>
</feature>
<dbReference type="EMBL" id="ML119690">
    <property type="protein sequence ID" value="RPA80229.1"/>
    <property type="molecule type" value="Genomic_DNA"/>
</dbReference>
<evidence type="ECO:0000256" key="1">
    <source>
        <dbReference type="SAM" id="MobiDB-lite"/>
    </source>
</evidence>
<protein>
    <submittedName>
        <fullName evidence="2">Uncharacterized protein</fullName>
    </submittedName>
</protein>